<dbReference type="PANTHER" id="PTHR30269">
    <property type="entry name" value="TRANSMEMBRANE PROTEIN YFCA"/>
    <property type="match status" value="1"/>
</dbReference>
<name>A0A1F7IY90_9BACT</name>
<evidence type="ECO:0000256" key="3">
    <source>
        <dbReference type="ARBA" id="ARBA00022448"/>
    </source>
</evidence>
<evidence type="ECO:0000256" key="6">
    <source>
        <dbReference type="ARBA" id="ARBA00022989"/>
    </source>
</evidence>
<feature type="transmembrane region" description="Helical" evidence="8">
    <location>
        <begin position="67"/>
        <end position="87"/>
    </location>
</feature>
<evidence type="ECO:0000256" key="8">
    <source>
        <dbReference type="RuleBase" id="RU363041"/>
    </source>
</evidence>
<feature type="transmembrane region" description="Helical" evidence="8">
    <location>
        <begin position="123"/>
        <end position="144"/>
    </location>
</feature>
<evidence type="ECO:0000256" key="4">
    <source>
        <dbReference type="ARBA" id="ARBA00022475"/>
    </source>
</evidence>
<evidence type="ECO:0000256" key="7">
    <source>
        <dbReference type="ARBA" id="ARBA00023136"/>
    </source>
</evidence>
<evidence type="ECO:0000256" key="5">
    <source>
        <dbReference type="ARBA" id="ARBA00022692"/>
    </source>
</evidence>
<dbReference type="PANTHER" id="PTHR30269:SF37">
    <property type="entry name" value="MEMBRANE TRANSPORTER PROTEIN"/>
    <property type="match status" value="1"/>
</dbReference>
<feature type="transmembrane region" description="Helical" evidence="8">
    <location>
        <begin position="93"/>
        <end position="111"/>
    </location>
</feature>
<sequence length="240" mass="26467">MSGLFFLGAFVAEIIGTIAGFGSSTVFLPIALVFFDFKTALTLVAFFHLFGNLTRIVYFHKGMDMKVFVLFAIPSVIAAFIGAYLVNYLPYEILKGLLGIFLIIYSLWALTNHYLKIKNKTRSTIIGGVVSGFIAGLIGTGGAVRGAMLNALVKNKNKYIATAASVAFVVDLTRIPIYIAQGYLRENMMWYLLVLFVIALIGSYLGKIIVDRIPQKGFRVIVLLAVLAAGTYFVYQWIFV</sequence>
<dbReference type="GO" id="GO:0005886">
    <property type="term" value="C:plasma membrane"/>
    <property type="evidence" value="ECO:0007669"/>
    <property type="project" value="UniProtKB-SubCell"/>
</dbReference>
<dbReference type="InterPro" id="IPR002781">
    <property type="entry name" value="TM_pro_TauE-like"/>
</dbReference>
<reference evidence="9 10" key="1">
    <citation type="journal article" date="2016" name="Nat. Commun.">
        <title>Thousands of microbial genomes shed light on interconnected biogeochemical processes in an aquifer system.</title>
        <authorList>
            <person name="Anantharaman K."/>
            <person name="Brown C.T."/>
            <person name="Hug L.A."/>
            <person name="Sharon I."/>
            <person name="Castelle C.J."/>
            <person name="Probst A.J."/>
            <person name="Thomas B.C."/>
            <person name="Singh A."/>
            <person name="Wilkins M.J."/>
            <person name="Karaoz U."/>
            <person name="Brodie E.L."/>
            <person name="Williams K.H."/>
            <person name="Hubbard S.S."/>
            <person name="Banfield J.F."/>
        </authorList>
    </citation>
    <scope>NUCLEOTIDE SEQUENCE [LARGE SCALE GENOMIC DNA]</scope>
</reference>
<keyword evidence="7 8" id="KW-0472">Membrane</keyword>
<gene>
    <name evidence="9" type="ORF">A3A93_01715</name>
</gene>
<comment type="similarity">
    <text evidence="2 8">Belongs to the 4-toluene sulfonate uptake permease (TSUP) (TC 2.A.102) family.</text>
</comment>
<feature type="transmembrane region" description="Helical" evidence="8">
    <location>
        <begin position="188"/>
        <end position="206"/>
    </location>
</feature>
<feature type="transmembrane region" description="Helical" evidence="8">
    <location>
        <begin position="26"/>
        <end position="47"/>
    </location>
</feature>
<keyword evidence="4 8" id="KW-1003">Cell membrane</keyword>
<dbReference type="EMBL" id="MGAL01000017">
    <property type="protein sequence ID" value="OGK48336.1"/>
    <property type="molecule type" value="Genomic_DNA"/>
</dbReference>
<dbReference type="STRING" id="1802061.A3A93_01715"/>
<keyword evidence="3" id="KW-0813">Transport</keyword>
<protein>
    <recommendedName>
        <fullName evidence="8">Probable membrane transporter protein</fullName>
    </recommendedName>
</protein>
<keyword evidence="6 8" id="KW-1133">Transmembrane helix</keyword>
<keyword evidence="5 8" id="KW-0812">Transmembrane</keyword>
<dbReference type="InterPro" id="IPR052017">
    <property type="entry name" value="TSUP"/>
</dbReference>
<evidence type="ECO:0000256" key="1">
    <source>
        <dbReference type="ARBA" id="ARBA00004651"/>
    </source>
</evidence>
<evidence type="ECO:0000256" key="2">
    <source>
        <dbReference type="ARBA" id="ARBA00009142"/>
    </source>
</evidence>
<evidence type="ECO:0000313" key="10">
    <source>
        <dbReference type="Proteomes" id="UP000177141"/>
    </source>
</evidence>
<dbReference type="Proteomes" id="UP000177141">
    <property type="component" value="Unassembled WGS sequence"/>
</dbReference>
<evidence type="ECO:0000313" key="9">
    <source>
        <dbReference type="EMBL" id="OGK48336.1"/>
    </source>
</evidence>
<organism evidence="9 10">
    <name type="scientific">Candidatus Roizmanbacteria bacterium RIFCSPLOWO2_01_FULL_38_12</name>
    <dbReference type="NCBI Taxonomy" id="1802061"/>
    <lineage>
        <taxon>Bacteria</taxon>
        <taxon>Candidatus Roizmaniibacteriota</taxon>
    </lineage>
</organism>
<proteinExistence type="inferred from homology"/>
<dbReference type="Pfam" id="PF01925">
    <property type="entry name" value="TauE"/>
    <property type="match status" value="1"/>
</dbReference>
<comment type="caution">
    <text evidence="9">The sequence shown here is derived from an EMBL/GenBank/DDBJ whole genome shotgun (WGS) entry which is preliminary data.</text>
</comment>
<accession>A0A1F7IY90</accession>
<dbReference type="AlphaFoldDB" id="A0A1F7IY90"/>
<feature type="transmembrane region" description="Helical" evidence="8">
    <location>
        <begin position="218"/>
        <end position="238"/>
    </location>
</feature>
<comment type="subcellular location">
    <subcellularLocation>
        <location evidence="1 8">Cell membrane</location>
        <topology evidence="1 8">Multi-pass membrane protein</topology>
    </subcellularLocation>
</comment>